<dbReference type="KEGG" id="mabb:MASS_0763"/>
<sequence>MPDNQSHDDATDPLHPVDPKKARGQAADLLGFMAGVTFDLGGGEVWELPNPAFLDTEQRKRYRDYLREMNALDTELIDHPLVEGKKVERTIYPYLKDGQDYDPDEQLCIALMGSRAIYDKFLAAGGVPGQIDTHWKLMQRQLEERTKIDSKSN</sequence>
<gene>
    <name evidence="2" type="ORF">MASS_0763</name>
</gene>
<protein>
    <recommendedName>
        <fullName evidence="4">Gp32 protein</fullName>
    </recommendedName>
</protein>
<name>A0AB33A6B0_9MYCO</name>
<reference evidence="2 3" key="1">
    <citation type="journal article" date="2013" name="Genome Announc.">
        <title>Complete Genome Sequence of Mycobacterium massiliense Clinical Strain Asan 50594, Belonging to the Type II Genotype.</title>
        <authorList>
            <person name="Kim B.J."/>
            <person name="Kim B.R."/>
            <person name="Hong S.H."/>
            <person name="Seok S.H."/>
            <person name="Kook Y.H."/>
            <person name="Kim B.J."/>
        </authorList>
    </citation>
    <scope>NUCLEOTIDE SEQUENCE [LARGE SCALE GENOMIC DNA]</scope>
    <source>
        <strain evidence="2 3">50594</strain>
    </source>
</reference>
<accession>A0AB33A6B0</accession>
<evidence type="ECO:0000313" key="2">
    <source>
        <dbReference type="EMBL" id="AGM27365.1"/>
    </source>
</evidence>
<dbReference type="EMBL" id="CP004374">
    <property type="protein sequence ID" value="AGM27365.1"/>
    <property type="molecule type" value="Genomic_DNA"/>
</dbReference>
<evidence type="ECO:0008006" key="4">
    <source>
        <dbReference type="Google" id="ProtNLM"/>
    </source>
</evidence>
<proteinExistence type="predicted"/>
<feature type="region of interest" description="Disordered" evidence="1">
    <location>
        <begin position="1"/>
        <end position="21"/>
    </location>
</feature>
<organism evidence="2 3">
    <name type="scientific">Mycobacteroides abscessus subsp. bolletii 50594</name>
    <dbReference type="NCBI Taxonomy" id="1303024"/>
    <lineage>
        <taxon>Bacteria</taxon>
        <taxon>Bacillati</taxon>
        <taxon>Actinomycetota</taxon>
        <taxon>Actinomycetes</taxon>
        <taxon>Mycobacteriales</taxon>
        <taxon>Mycobacteriaceae</taxon>
        <taxon>Mycobacteroides</taxon>
        <taxon>Mycobacteroides abscessus</taxon>
    </lineage>
</organism>
<evidence type="ECO:0000256" key="1">
    <source>
        <dbReference type="SAM" id="MobiDB-lite"/>
    </source>
</evidence>
<evidence type="ECO:0000313" key="3">
    <source>
        <dbReference type="Proteomes" id="UP000013961"/>
    </source>
</evidence>
<dbReference type="Proteomes" id="UP000013961">
    <property type="component" value="Chromosome"/>
</dbReference>
<dbReference type="RefSeq" id="WP_016341849.1">
    <property type="nucleotide sequence ID" value="NC_021282.1"/>
</dbReference>
<dbReference type="AlphaFoldDB" id="A0AB33A6B0"/>